<evidence type="ECO:0000313" key="3">
    <source>
        <dbReference type="Proteomes" id="UP000189059"/>
    </source>
</evidence>
<reference evidence="2 3" key="1">
    <citation type="submission" date="2016-12" db="EMBL/GenBank/DDBJ databases">
        <title>Genome sequencing and description of Paenibacillus sp. nov. from high altitude lake in the Indian Trans- Himalayas.</title>
        <authorList>
            <person name="Kiran S."/>
            <person name="Swarnkar M.K."/>
            <person name="Rana A."/>
            <person name="Tewari R."/>
            <person name="Gulati A."/>
        </authorList>
    </citation>
    <scope>NUCLEOTIDE SEQUENCE [LARGE SCALE GENOMIC DNA]</scope>
    <source>
        <strain evidence="2 3">IHBB 9951</strain>
    </source>
</reference>
<gene>
    <name evidence="2" type="ORF">BBD40_23970</name>
</gene>
<dbReference type="Pfam" id="PF13020">
    <property type="entry name" value="NOV_C"/>
    <property type="match status" value="1"/>
</dbReference>
<feature type="domain" description="Protein NO VEIN C-terminal" evidence="1">
    <location>
        <begin position="7"/>
        <end position="72"/>
    </location>
</feature>
<evidence type="ECO:0000313" key="2">
    <source>
        <dbReference type="EMBL" id="OOC58738.1"/>
    </source>
</evidence>
<accession>A0ABX3JQA1</accession>
<comment type="caution">
    <text evidence="2">The sequence shown here is derived from an EMBL/GenBank/DDBJ whole genome shotgun (WGS) entry which is preliminary data.</text>
</comment>
<organism evidence="2 3">
    <name type="scientific">Paenibacillus ihbetae</name>
    <dbReference type="NCBI Taxonomy" id="1870820"/>
    <lineage>
        <taxon>Bacteria</taxon>
        <taxon>Bacillati</taxon>
        <taxon>Bacillota</taxon>
        <taxon>Bacilli</taxon>
        <taxon>Bacillales</taxon>
        <taxon>Paenibacillaceae</taxon>
        <taxon>Paenibacillus</taxon>
    </lineage>
</organism>
<protein>
    <recommendedName>
        <fullName evidence="1">Protein NO VEIN C-terminal domain-containing protein</fullName>
    </recommendedName>
</protein>
<dbReference type="RefSeq" id="WP_077569643.1">
    <property type="nucleotide sequence ID" value="NZ_MRVI01000002.1"/>
</dbReference>
<keyword evidence="3" id="KW-1185">Reference proteome</keyword>
<name>A0ABX3JQA1_9BACL</name>
<sequence length="76" mass="8619">MDGTLVDTRDLGCGYDFEIINGNLKSYIEVKGLGGHTGGVMFTNKEWQLAKEKMENYYLIIVQNVKDEAKYYSKSS</sequence>
<dbReference type="EMBL" id="MRVI01000002">
    <property type="protein sequence ID" value="OOC58738.1"/>
    <property type="molecule type" value="Genomic_DNA"/>
</dbReference>
<evidence type="ECO:0000259" key="1">
    <source>
        <dbReference type="Pfam" id="PF13020"/>
    </source>
</evidence>
<dbReference type="InterPro" id="IPR024975">
    <property type="entry name" value="NOV_C"/>
</dbReference>
<proteinExistence type="predicted"/>
<dbReference type="Proteomes" id="UP000189059">
    <property type="component" value="Unassembled WGS sequence"/>
</dbReference>